<dbReference type="GeneTree" id="ENSGT00610000087492"/>
<protein>
    <recommendedName>
        <fullName evidence="4">Interleukin-4</fullName>
    </recommendedName>
</protein>
<dbReference type="GO" id="GO:0006955">
    <property type="term" value="P:immune response"/>
    <property type="evidence" value="ECO:0007669"/>
    <property type="project" value="InterPro"/>
</dbReference>
<evidence type="ECO:0008006" key="4">
    <source>
        <dbReference type="Google" id="ProtNLM"/>
    </source>
</evidence>
<name>A0A8C2UD74_COTJA</name>
<dbReference type="GO" id="GO:0005129">
    <property type="term" value="F:granulocyte macrophage colony-stimulating factor receptor binding"/>
    <property type="evidence" value="ECO:0007669"/>
    <property type="project" value="InterPro"/>
</dbReference>
<dbReference type="Proteomes" id="UP000694412">
    <property type="component" value="Chromosome 13"/>
</dbReference>
<evidence type="ECO:0000313" key="3">
    <source>
        <dbReference type="Proteomes" id="UP000694412"/>
    </source>
</evidence>
<accession>A0A8C2UD74</accession>
<keyword evidence="3" id="KW-1185">Reference proteome</keyword>
<dbReference type="Ensembl" id="ENSCJPT00005036600.1">
    <property type="protein sequence ID" value="ENSCJPP00005027026.1"/>
    <property type="gene ID" value="ENSCJPG00005020989.1"/>
</dbReference>
<feature type="chain" id="PRO_5034843358" description="Interleukin-4" evidence="1">
    <location>
        <begin position="18"/>
        <end position="137"/>
    </location>
</feature>
<reference evidence="2" key="1">
    <citation type="submission" date="2015-11" db="EMBL/GenBank/DDBJ databases">
        <authorList>
            <consortium name="International Coturnix japonica Genome Analysis Consortium"/>
            <person name="Warren W."/>
            <person name="Burt D.W."/>
            <person name="Antin P.B."/>
            <person name="Lanford R."/>
            <person name="Gros J."/>
            <person name="Wilson R.K."/>
        </authorList>
    </citation>
    <scope>NUCLEOTIDE SEQUENCE [LARGE SCALE GENOMIC DNA]</scope>
</reference>
<dbReference type="GO" id="GO:0005576">
    <property type="term" value="C:extracellular region"/>
    <property type="evidence" value="ECO:0007669"/>
    <property type="project" value="InterPro"/>
</dbReference>
<reference evidence="2" key="3">
    <citation type="submission" date="2025-09" db="UniProtKB">
        <authorList>
            <consortium name="Ensembl"/>
        </authorList>
    </citation>
    <scope>IDENTIFICATION</scope>
</reference>
<evidence type="ECO:0000256" key="1">
    <source>
        <dbReference type="SAM" id="SignalP"/>
    </source>
</evidence>
<dbReference type="Pfam" id="PF01109">
    <property type="entry name" value="GM_CSF"/>
    <property type="match status" value="1"/>
</dbReference>
<dbReference type="InterPro" id="IPR000773">
    <property type="entry name" value="GM_colony-stim-fac"/>
</dbReference>
<dbReference type="AlphaFoldDB" id="A0A8C2UD74"/>
<proteinExistence type="predicted"/>
<feature type="signal peptide" evidence="1">
    <location>
        <begin position="1"/>
        <end position="17"/>
    </location>
</feature>
<reference evidence="2" key="2">
    <citation type="submission" date="2025-08" db="UniProtKB">
        <authorList>
            <consortium name="Ensembl"/>
        </authorList>
    </citation>
    <scope>IDENTIFICATION</scope>
</reference>
<sequence length="137" mass="15504">MLAQLTVLLALGVLCSPAPTSTPLQCSTVYSIIEEVKSDMKNNRMTVADLSSIPMDVEDKTCMRNNLKTFMESLKANWTENRKAIFQLSIVHKCEHIFPNATSPQVPDKECRPAQVSRDKFMQEFTNFLNYLQSEGL</sequence>
<keyword evidence="1" id="KW-0732">Signal</keyword>
<organism evidence="2 3">
    <name type="scientific">Coturnix japonica</name>
    <name type="common">Japanese quail</name>
    <name type="synonym">Coturnix coturnix japonica</name>
    <dbReference type="NCBI Taxonomy" id="93934"/>
    <lineage>
        <taxon>Eukaryota</taxon>
        <taxon>Metazoa</taxon>
        <taxon>Chordata</taxon>
        <taxon>Craniata</taxon>
        <taxon>Vertebrata</taxon>
        <taxon>Euteleostomi</taxon>
        <taxon>Archelosauria</taxon>
        <taxon>Archosauria</taxon>
        <taxon>Dinosauria</taxon>
        <taxon>Saurischia</taxon>
        <taxon>Theropoda</taxon>
        <taxon>Coelurosauria</taxon>
        <taxon>Aves</taxon>
        <taxon>Neognathae</taxon>
        <taxon>Galloanserae</taxon>
        <taxon>Galliformes</taxon>
        <taxon>Phasianidae</taxon>
        <taxon>Perdicinae</taxon>
        <taxon>Coturnix</taxon>
    </lineage>
</organism>
<dbReference type="GO" id="GO:0008083">
    <property type="term" value="F:growth factor activity"/>
    <property type="evidence" value="ECO:0007669"/>
    <property type="project" value="InterPro"/>
</dbReference>
<evidence type="ECO:0000313" key="2">
    <source>
        <dbReference type="Ensembl" id="ENSCJPP00005027026.1"/>
    </source>
</evidence>